<accession>A0AA44UKS5</accession>
<comment type="caution">
    <text evidence="7">Lacks conserved residue(s) required for the propagation of feature annotation.</text>
</comment>
<feature type="binding site" evidence="7">
    <location>
        <position position="198"/>
    </location>
    <ligand>
        <name>substrate</name>
    </ligand>
</feature>
<feature type="binding site" evidence="7">
    <location>
        <position position="72"/>
    </location>
    <ligand>
        <name>substrate</name>
    </ligand>
</feature>
<sequence length="349" mass="37483">MEQQAERAIVQRQLEELHRAVGSPGGVPDGRVVAYYPPSMAGQAQLFGLAATDIEGTQWEVGDAGVRFPLHSISKVFTYGLALEDNGREEVLLRVGVEPSGDPFNSISFDEVNHRPFNPMINAGALVAVNLVHGATKEEKVERLLTRLRIYAGNPDLAVDEDILAEQLVSNDRNVALSYLMRSLGMLHGNIEDNLYVYLAACSVTVTAAELSTMAATLARGGANPFTGVPALPRSYTRDVLSVMSMCGMYDAAGQWAYEVGIPAKSSVSGAILAAIPDAIGVGVYSPGLDRHGNSVRGIAVCRELSDRFGLHVFADPSESRLGRIVRPGRREEATEMYPSGDGWLPDGL</sequence>
<feature type="binding site" evidence="7">
    <location>
        <position position="122"/>
    </location>
    <ligand>
        <name>substrate</name>
    </ligand>
</feature>
<feature type="binding site" evidence="7">
    <location>
        <position position="174"/>
    </location>
    <ligand>
        <name>substrate</name>
    </ligand>
</feature>
<comment type="similarity">
    <text evidence="1 7">Belongs to the glutaminase family.</text>
</comment>
<dbReference type="PANTHER" id="PTHR12544:SF29">
    <property type="entry name" value="GLUTAMINASE"/>
    <property type="match status" value="1"/>
</dbReference>
<keyword evidence="4 7" id="KW-0378">Hydrolase</keyword>
<evidence type="ECO:0000256" key="7">
    <source>
        <dbReference type="HAMAP-Rule" id="MF_00313"/>
    </source>
</evidence>
<dbReference type="AlphaFoldDB" id="A0A852W1G3"/>
<evidence type="ECO:0000313" key="9">
    <source>
        <dbReference type="EMBL" id="PKB29262.1"/>
    </source>
</evidence>
<evidence type="ECO:0000256" key="3">
    <source>
        <dbReference type="ARBA" id="ARBA00012918"/>
    </source>
</evidence>
<comment type="catalytic activity">
    <reaction evidence="5 7">
        <text>L-glutamine + H2O = L-glutamate + NH4(+)</text>
        <dbReference type="Rhea" id="RHEA:15889"/>
        <dbReference type="ChEBI" id="CHEBI:15377"/>
        <dbReference type="ChEBI" id="CHEBI:28938"/>
        <dbReference type="ChEBI" id="CHEBI:29985"/>
        <dbReference type="ChEBI" id="CHEBI:58359"/>
        <dbReference type="EC" id="3.5.1.2"/>
    </reaction>
</comment>
<evidence type="ECO:0000256" key="1">
    <source>
        <dbReference type="ARBA" id="ARBA00011076"/>
    </source>
</evidence>
<dbReference type="InterPro" id="IPR015868">
    <property type="entry name" value="Glutaminase"/>
</dbReference>
<reference evidence="8 11" key="1">
    <citation type="submission" date="2020-07" db="EMBL/GenBank/DDBJ databases">
        <title>Sequencing the genomes of 1000 actinobacteria strains.</title>
        <authorList>
            <person name="Klenk H.-P."/>
        </authorList>
    </citation>
    <scope>NUCLEOTIDE SEQUENCE [LARGE SCALE GENOMIC DNA]</scope>
    <source>
        <strain evidence="9 10">DSM 44104</strain>
        <strain evidence="8 11">DSM 44749</strain>
    </source>
</reference>
<comment type="caution">
    <text evidence="8">The sequence shown here is derived from an EMBL/GenBank/DDBJ whole genome shotgun (WGS) entry which is preliminary data.</text>
</comment>
<organism evidence="8 11">
    <name type="scientific">Pseudonocardia alni</name>
    <name type="common">Amycolata alni</name>
    <dbReference type="NCBI Taxonomy" id="33907"/>
    <lineage>
        <taxon>Bacteria</taxon>
        <taxon>Bacillati</taxon>
        <taxon>Actinomycetota</taxon>
        <taxon>Actinomycetes</taxon>
        <taxon>Pseudonocardiales</taxon>
        <taxon>Pseudonocardiaceae</taxon>
        <taxon>Pseudonocardia</taxon>
    </lineage>
</organism>
<proteinExistence type="inferred from homology"/>
<evidence type="ECO:0000313" key="8">
    <source>
        <dbReference type="EMBL" id="NYF99805.1"/>
    </source>
</evidence>
<dbReference type="EMBL" id="PHUJ01000003">
    <property type="protein sequence ID" value="PKB29262.1"/>
    <property type="molecule type" value="Genomic_DNA"/>
</dbReference>
<dbReference type="RefSeq" id="WP_073574844.1">
    <property type="nucleotide sequence ID" value="NZ_BAAAJZ010000011.1"/>
</dbReference>
<evidence type="ECO:0000256" key="4">
    <source>
        <dbReference type="ARBA" id="ARBA00022801"/>
    </source>
</evidence>
<dbReference type="SUPFAM" id="SSF56601">
    <property type="entry name" value="beta-lactamase/transpeptidase-like"/>
    <property type="match status" value="1"/>
</dbReference>
<evidence type="ECO:0000256" key="2">
    <source>
        <dbReference type="ARBA" id="ARBA00011881"/>
    </source>
</evidence>
<accession>A0A852W1G3</accession>
<keyword evidence="11" id="KW-1185">Reference proteome</keyword>
<protein>
    <recommendedName>
        <fullName evidence="6 7">Glutaminase</fullName>
        <ecNumber evidence="3 7">3.5.1.2</ecNumber>
    </recommendedName>
</protein>
<dbReference type="PANTHER" id="PTHR12544">
    <property type="entry name" value="GLUTAMINASE"/>
    <property type="match status" value="1"/>
</dbReference>
<dbReference type="FunFam" id="3.40.710.10:FF:000005">
    <property type="entry name" value="Glutaminase"/>
    <property type="match status" value="1"/>
</dbReference>
<dbReference type="HAMAP" id="MF_00313">
    <property type="entry name" value="Glutaminase"/>
    <property type="match status" value="1"/>
</dbReference>
<dbReference type="Pfam" id="PF04960">
    <property type="entry name" value="Glutaminase"/>
    <property type="match status" value="1"/>
</dbReference>
<dbReference type="InterPro" id="IPR012338">
    <property type="entry name" value="Beta-lactam/transpept-like"/>
</dbReference>
<evidence type="ECO:0000313" key="10">
    <source>
        <dbReference type="Proteomes" id="UP000232453"/>
    </source>
</evidence>
<dbReference type="GO" id="GO:0004359">
    <property type="term" value="F:glutaminase activity"/>
    <property type="evidence" value="ECO:0007669"/>
    <property type="project" value="UniProtKB-UniRule"/>
</dbReference>
<dbReference type="EMBL" id="JACCCZ010000001">
    <property type="protein sequence ID" value="NYF99805.1"/>
    <property type="molecule type" value="Genomic_DNA"/>
</dbReference>
<dbReference type="Proteomes" id="UP000232453">
    <property type="component" value="Unassembled WGS sequence"/>
</dbReference>
<feature type="binding site" evidence="7">
    <location>
        <position position="250"/>
    </location>
    <ligand>
        <name>substrate</name>
    </ligand>
</feature>
<dbReference type="GO" id="GO:0006543">
    <property type="term" value="P:L-glutamine catabolic process"/>
    <property type="evidence" value="ECO:0007669"/>
    <property type="project" value="TreeGrafter"/>
</dbReference>
<evidence type="ECO:0000256" key="5">
    <source>
        <dbReference type="ARBA" id="ARBA00049534"/>
    </source>
</evidence>
<comment type="subunit">
    <text evidence="2 7">Homotetramer.</text>
</comment>
<keyword evidence="7" id="KW-0007">Acetylation</keyword>
<dbReference type="Gene3D" id="3.40.710.10">
    <property type="entry name" value="DD-peptidase/beta-lactamase superfamily"/>
    <property type="match status" value="1"/>
</dbReference>
<dbReference type="GeneID" id="98049936"/>
<dbReference type="NCBIfam" id="TIGR03814">
    <property type="entry name" value="Gln_ase"/>
    <property type="match status" value="1"/>
</dbReference>
<evidence type="ECO:0000313" key="11">
    <source>
        <dbReference type="Proteomes" id="UP000549695"/>
    </source>
</evidence>
<name>A0A852W1G3_PSEA5</name>
<dbReference type="EC" id="3.5.1.2" evidence="3 7"/>
<evidence type="ECO:0000256" key="6">
    <source>
        <dbReference type="ARBA" id="ARBA00070405"/>
    </source>
</evidence>
<gene>
    <name evidence="7" type="primary">glsA</name>
    <name evidence="9" type="ORF">ATL51_0891</name>
    <name evidence="8" type="ORF">HDA37_000091</name>
</gene>
<feature type="binding site" evidence="7">
    <location>
        <position position="268"/>
    </location>
    <ligand>
        <name>substrate</name>
    </ligand>
</feature>
<dbReference type="Proteomes" id="UP000549695">
    <property type="component" value="Unassembled WGS sequence"/>
</dbReference>
<dbReference type="GO" id="GO:0006537">
    <property type="term" value="P:glutamate biosynthetic process"/>
    <property type="evidence" value="ECO:0007669"/>
    <property type="project" value="TreeGrafter"/>
</dbReference>